<protein>
    <submittedName>
        <fullName evidence="1">Uncharacterized protein</fullName>
    </submittedName>
</protein>
<reference evidence="1 2" key="2">
    <citation type="journal article" date="2023" name="Mol. Biol. Evol.">
        <title>Genomics of Secondarily Temperate Adaptation in the Only Non-Antarctic Icefish.</title>
        <authorList>
            <person name="Rivera-Colon A.G."/>
            <person name="Rayamajhi N."/>
            <person name="Minhas B.F."/>
            <person name="Madrigal G."/>
            <person name="Bilyk K.T."/>
            <person name="Yoon V."/>
            <person name="Hune M."/>
            <person name="Gregory S."/>
            <person name="Cheng C.H.C."/>
            <person name="Catchen J.M."/>
        </authorList>
    </citation>
    <scope>NUCLEOTIDE SEQUENCE [LARGE SCALE GENOMIC DNA]</scope>
    <source>
        <strain evidence="1">JMC-PN-2008</strain>
    </source>
</reference>
<name>A0AAN7XJZ8_ELEMC</name>
<sequence length="66" mass="7583">MRVRRDSSRTWDNAIANTSLGVQKRDYLQTVAVRRGSFSFHRSFLGPTASHFRAEGPRHRERNPAA</sequence>
<dbReference type="AlphaFoldDB" id="A0AAN7XJZ8"/>
<evidence type="ECO:0000313" key="2">
    <source>
        <dbReference type="Proteomes" id="UP001346869"/>
    </source>
</evidence>
<gene>
    <name evidence="1" type="ORF">PBY51_017599</name>
</gene>
<keyword evidence="2" id="KW-1185">Reference proteome</keyword>
<dbReference type="Proteomes" id="UP001346869">
    <property type="component" value="Unassembled WGS sequence"/>
</dbReference>
<accession>A0AAN7XJZ8</accession>
<reference evidence="1 2" key="1">
    <citation type="journal article" date="2023" name="Genes (Basel)">
        <title>Chromosome-Level Genome Assembly and Circadian Gene Repertoire of the Patagonia Blennie Eleginops maclovinus-The Closest Ancestral Proxy of Antarctic Cryonotothenioids.</title>
        <authorList>
            <person name="Cheng C.C."/>
            <person name="Rivera-Colon A.G."/>
            <person name="Minhas B.F."/>
            <person name="Wilson L."/>
            <person name="Rayamajhi N."/>
            <person name="Vargas-Chacoff L."/>
            <person name="Catchen J.M."/>
        </authorList>
    </citation>
    <scope>NUCLEOTIDE SEQUENCE [LARGE SCALE GENOMIC DNA]</scope>
    <source>
        <strain evidence="1">JMC-PN-2008</strain>
    </source>
</reference>
<comment type="caution">
    <text evidence="1">The sequence shown here is derived from an EMBL/GenBank/DDBJ whole genome shotgun (WGS) entry which is preliminary data.</text>
</comment>
<proteinExistence type="predicted"/>
<organism evidence="1 2">
    <name type="scientific">Eleginops maclovinus</name>
    <name type="common">Patagonian blennie</name>
    <name type="synonym">Eleginus maclovinus</name>
    <dbReference type="NCBI Taxonomy" id="56733"/>
    <lineage>
        <taxon>Eukaryota</taxon>
        <taxon>Metazoa</taxon>
        <taxon>Chordata</taxon>
        <taxon>Craniata</taxon>
        <taxon>Vertebrata</taxon>
        <taxon>Euteleostomi</taxon>
        <taxon>Actinopterygii</taxon>
        <taxon>Neopterygii</taxon>
        <taxon>Teleostei</taxon>
        <taxon>Neoteleostei</taxon>
        <taxon>Acanthomorphata</taxon>
        <taxon>Eupercaria</taxon>
        <taxon>Perciformes</taxon>
        <taxon>Notothenioidei</taxon>
        <taxon>Eleginopidae</taxon>
        <taxon>Eleginops</taxon>
    </lineage>
</organism>
<dbReference type="EMBL" id="JAUZQC010000012">
    <property type="protein sequence ID" value="KAK5862176.1"/>
    <property type="molecule type" value="Genomic_DNA"/>
</dbReference>
<evidence type="ECO:0000313" key="1">
    <source>
        <dbReference type="EMBL" id="KAK5862176.1"/>
    </source>
</evidence>